<accession>A0A4Y9ZCG6</accession>
<feature type="compositionally biased region" description="Low complexity" evidence="3">
    <location>
        <begin position="96"/>
        <end position="108"/>
    </location>
</feature>
<comment type="function">
    <text evidence="2">Mediates inactivation of the TORC1 complex in response to amino acid starvation. Required for meiotic nuclear division.</text>
</comment>
<feature type="domain" description="GATOR1 complex protein NPRL3 C-terminal HTH" evidence="5">
    <location>
        <begin position="696"/>
        <end position="759"/>
    </location>
</feature>
<feature type="compositionally biased region" description="Acidic residues" evidence="3">
    <location>
        <begin position="652"/>
        <end position="677"/>
    </location>
</feature>
<evidence type="ECO:0000256" key="2">
    <source>
        <dbReference type="RuleBase" id="RU368069"/>
    </source>
</evidence>
<gene>
    <name evidence="6" type="ORF">EVG20_g1320</name>
</gene>
<dbReference type="PANTHER" id="PTHR13153">
    <property type="entry name" value="CGTHBA PROTEIN -14 GENE PROTEIN"/>
    <property type="match status" value="1"/>
</dbReference>
<dbReference type="Pfam" id="PF24064">
    <property type="entry name" value="HTH_NPRL3"/>
    <property type="match status" value="1"/>
</dbReference>
<feature type="signal peptide" evidence="4">
    <location>
        <begin position="1"/>
        <end position="17"/>
    </location>
</feature>
<dbReference type="Pfam" id="PF03666">
    <property type="entry name" value="NPR3"/>
    <property type="match status" value="1"/>
</dbReference>
<evidence type="ECO:0000256" key="3">
    <source>
        <dbReference type="SAM" id="MobiDB-lite"/>
    </source>
</evidence>
<reference evidence="6 7" key="1">
    <citation type="submission" date="2019-02" db="EMBL/GenBank/DDBJ databases">
        <title>Genome sequencing of the rare red list fungi Dentipellis fragilis.</title>
        <authorList>
            <person name="Buettner E."/>
            <person name="Kellner H."/>
        </authorList>
    </citation>
    <scope>NUCLEOTIDE SEQUENCE [LARGE SCALE GENOMIC DNA]</scope>
    <source>
        <strain evidence="6 7">DSM 105465</strain>
    </source>
</reference>
<feature type="region of interest" description="Disordered" evidence="3">
    <location>
        <begin position="181"/>
        <end position="218"/>
    </location>
</feature>
<dbReference type="GO" id="GO:1990130">
    <property type="term" value="C:GATOR1 complex"/>
    <property type="evidence" value="ECO:0007669"/>
    <property type="project" value="TreeGrafter"/>
</dbReference>
<evidence type="ECO:0000259" key="5">
    <source>
        <dbReference type="Pfam" id="PF24064"/>
    </source>
</evidence>
<dbReference type="OrthoDB" id="18648at2759"/>
<evidence type="ECO:0000313" key="7">
    <source>
        <dbReference type="Proteomes" id="UP000298327"/>
    </source>
</evidence>
<dbReference type="GO" id="GO:0005774">
    <property type="term" value="C:vacuolar membrane"/>
    <property type="evidence" value="ECO:0007669"/>
    <property type="project" value="UniProtKB-SubCell"/>
</dbReference>
<feature type="region of interest" description="Disordered" evidence="3">
    <location>
        <begin position="587"/>
        <end position="613"/>
    </location>
</feature>
<dbReference type="GO" id="GO:0034198">
    <property type="term" value="P:cellular response to amino acid starvation"/>
    <property type="evidence" value="ECO:0007669"/>
    <property type="project" value="TreeGrafter"/>
</dbReference>
<name>A0A4Y9ZCG6_9AGAM</name>
<dbReference type="GO" id="GO:1904262">
    <property type="term" value="P:negative regulation of TORC1 signaling"/>
    <property type="evidence" value="ECO:0007669"/>
    <property type="project" value="TreeGrafter"/>
</dbReference>
<dbReference type="GO" id="GO:0051321">
    <property type="term" value="P:meiotic cell cycle"/>
    <property type="evidence" value="ECO:0007669"/>
    <property type="project" value="UniProtKB-UniRule"/>
</dbReference>
<dbReference type="STRING" id="205917.A0A4Y9ZCG6"/>
<feature type="compositionally biased region" description="Low complexity" evidence="3">
    <location>
        <begin position="199"/>
        <end position="213"/>
    </location>
</feature>
<dbReference type="InterPro" id="IPR005365">
    <property type="entry name" value="Npr3"/>
</dbReference>
<proteinExistence type="inferred from homology"/>
<comment type="similarity">
    <text evidence="1 2">Belongs to the NPR3 family.</text>
</comment>
<evidence type="ECO:0000313" key="6">
    <source>
        <dbReference type="EMBL" id="TFY71677.1"/>
    </source>
</evidence>
<comment type="caution">
    <text evidence="6">The sequence shown here is derived from an EMBL/GenBank/DDBJ whole genome shotgun (WGS) entry which is preliminary data.</text>
</comment>
<dbReference type="AlphaFoldDB" id="A0A4Y9ZCG6"/>
<comment type="subcellular location">
    <subcellularLocation>
        <location evidence="2">Vacuole membrane</location>
        <topology evidence="2">Peripheral membrane protein</topology>
    </subcellularLocation>
</comment>
<dbReference type="PANTHER" id="PTHR13153:SF5">
    <property type="entry name" value="GATOR COMPLEX PROTEIN NPRL3"/>
    <property type="match status" value="1"/>
</dbReference>
<dbReference type="GO" id="GO:0038202">
    <property type="term" value="P:TORC1 signaling"/>
    <property type="evidence" value="ECO:0007669"/>
    <property type="project" value="TreeGrafter"/>
</dbReference>
<feature type="chain" id="PRO_5021450442" description="Nitrogen permease regulator 3" evidence="4">
    <location>
        <begin position="18"/>
        <end position="766"/>
    </location>
</feature>
<dbReference type="EMBL" id="SEOQ01000041">
    <property type="protein sequence ID" value="TFY71677.1"/>
    <property type="molecule type" value="Genomic_DNA"/>
</dbReference>
<dbReference type="GO" id="GO:0010508">
    <property type="term" value="P:positive regulation of autophagy"/>
    <property type="evidence" value="ECO:0007669"/>
    <property type="project" value="TreeGrafter"/>
</dbReference>
<dbReference type="InterPro" id="IPR056603">
    <property type="entry name" value="HTH_NPRL3"/>
</dbReference>
<sequence length="766" mass="87247">MAETLLAIVLVTSSAKGSSLVCRWPPCPKPTPRLSRPRPHQTDLAGQYDNPWRAAHISDIVQGQAEPVYKKPEHHDDWDYVWQRHTSVRDRSVSFSHSASHSASGRASPVKEGAWVDEEADDSPLKDDYDDLMGYSADFLSNLLSPKRSLCHQKFELVVDDLCFIGHPVCSESGGQWRFKPEVKQNSRGRGSRKRQASGEDLSLSQELDSSNSRNIPLPPTQESSWLETFHLVFIHDLPDTSSSASGNIEKYFDVIYEQIAFTFTAVLFQEQVLSNFVESECEVLGTLKDKHASTGAPFDEYMKDALAVSSVASAMKTLFECIRSRSLAHLTIHNLPLELQLPPNLDSLLHSEDDLDVAEPAYQDELSRERNPWGRELSFAWGLPSLDPWKSLLLLDTPEEKDLLDVYTSLRASSIREEDRLLAEQLIKFLEMADVTLSLVDMSSLLDWDLETQVFPIVRWLIHHRRAKVVDIVHRGLKTVFTLPNKFEATLKDLSAEFRQAFPHSSVPSLPQLLAMISASSNDHFYASVVKSKDLLPIYHDVVQWMLKRDLLVTVHLRVRIAVPAELKQRARRRWRARQMLRQREARAAVPIKGRRHSRGAQDTEDGSEKSLSMLFGSPTWVPLSPKTAHRARRGSGSQVSDLVDHPILEEALDMDDDNETEEKDGDETGKEDEEIGCEKEDQYPSMIDDPGRATVVEKLWLTEMSEGKDETVTRRFQQISRINQFFDGKCTDDEILYRAEISRKQLREVLHHYEEYLQTFMHPS</sequence>
<feature type="region of interest" description="Disordered" evidence="3">
    <location>
        <begin position="627"/>
        <end position="678"/>
    </location>
</feature>
<evidence type="ECO:0000256" key="1">
    <source>
        <dbReference type="ARBA" id="ARBA00010546"/>
    </source>
</evidence>
<dbReference type="Proteomes" id="UP000298327">
    <property type="component" value="Unassembled WGS sequence"/>
</dbReference>
<evidence type="ECO:0000256" key="4">
    <source>
        <dbReference type="SAM" id="SignalP"/>
    </source>
</evidence>
<feature type="region of interest" description="Disordered" evidence="3">
    <location>
        <begin position="96"/>
        <end position="116"/>
    </location>
</feature>
<keyword evidence="7" id="KW-1185">Reference proteome</keyword>
<keyword evidence="2 4" id="KW-0732">Signal</keyword>
<organism evidence="6 7">
    <name type="scientific">Dentipellis fragilis</name>
    <dbReference type="NCBI Taxonomy" id="205917"/>
    <lineage>
        <taxon>Eukaryota</taxon>
        <taxon>Fungi</taxon>
        <taxon>Dikarya</taxon>
        <taxon>Basidiomycota</taxon>
        <taxon>Agaricomycotina</taxon>
        <taxon>Agaricomycetes</taxon>
        <taxon>Russulales</taxon>
        <taxon>Hericiaceae</taxon>
        <taxon>Dentipellis</taxon>
    </lineage>
</organism>
<protein>
    <recommendedName>
        <fullName evidence="2">Nitrogen permease regulator 3</fullName>
    </recommendedName>
    <alternativeName>
        <fullName evidence="2">Required for meiotic nuclear division protein 11</fullName>
    </alternativeName>
</protein>
<keyword evidence="2" id="KW-0469">Meiosis</keyword>